<protein>
    <recommendedName>
        <fullName evidence="1">NIDO domain-containing protein</fullName>
    </recommendedName>
</protein>
<evidence type="ECO:0000313" key="2">
    <source>
        <dbReference type="Ensembl" id="ENSSRHP00000085658.1"/>
    </source>
</evidence>
<dbReference type="GO" id="GO:0007160">
    <property type="term" value="P:cell-matrix adhesion"/>
    <property type="evidence" value="ECO:0007669"/>
    <property type="project" value="InterPro"/>
</dbReference>
<reference evidence="2" key="1">
    <citation type="submission" date="2025-08" db="UniProtKB">
        <authorList>
            <consortium name="Ensembl"/>
        </authorList>
    </citation>
    <scope>IDENTIFICATION</scope>
</reference>
<dbReference type="Pfam" id="PF06119">
    <property type="entry name" value="NIDO"/>
    <property type="match status" value="1"/>
</dbReference>
<dbReference type="PANTHER" id="PTHR13802:SF59">
    <property type="entry name" value="SUSHI DOMAIN-CONTAINING PROTEIN 2"/>
    <property type="match status" value="1"/>
</dbReference>
<dbReference type="Proteomes" id="UP000472270">
    <property type="component" value="Unassembled WGS sequence"/>
</dbReference>
<dbReference type="InterPro" id="IPR003886">
    <property type="entry name" value="NIDO_dom"/>
</dbReference>
<dbReference type="AlphaFoldDB" id="A0A673M540"/>
<feature type="domain" description="NIDO" evidence="1">
    <location>
        <begin position="84"/>
        <end position="156"/>
    </location>
</feature>
<dbReference type="PROSITE" id="PS51220">
    <property type="entry name" value="NIDO"/>
    <property type="match status" value="1"/>
</dbReference>
<sequence>MVSLSPFSFILYLPANFLPFGNGERVTPRLDNGSSEAIKLQQPFKFFGRTHNQTFVNNNGHLTFTEPLSDYIPLLNSRRDIVAPLWTHLDNRHGGTISYREDTSSVVLELVTAAVIQYFTNLPLPFTATSVFVATWDSVPYSSGEGVILKLCLSVF</sequence>
<dbReference type="InterPro" id="IPR051495">
    <property type="entry name" value="Epithelial_Barrier/Signaling"/>
</dbReference>
<organism evidence="2 3">
    <name type="scientific">Sinocyclocheilus rhinocerous</name>
    <dbReference type="NCBI Taxonomy" id="307959"/>
    <lineage>
        <taxon>Eukaryota</taxon>
        <taxon>Metazoa</taxon>
        <taxon>Chordata</taxon>
        <taxon>Craniata</taxon>
        <taxon>Vertebrata</taxon>
        <taxon>Euteleostomi</taxon>
        <taxon>Actinopterygii</taxon>
        <taxon>Neopterygii</taxon>
        <taxon>Teleostei</taxon>
        <taxon>Ostariophysi</taxon>
        <taxon>Cypriniformes</taxon>
        <taxon>Cyprinidae</taxon>
        <taxon>Cyprininae</taxon>
        <taxon>Sinocyclocheilus</taxon>
    </lineage>
</organism>
<name>A0A673M540_9TELE</name>
<dbReference type="PANTHER" id="PTHR13802">
    <property type="entry name" value="MUCIN 4-RELATED"/>
    <property type="match status" value="1"/>
</dbReference>
<evidence type="ECO:0000313" key="3">
    <source>
        <dbReference type="Proteomes" id="UP000472270"/>
    </source>
</evidence>
<dbReference type="Ensembl" id="ENSSRHT00000087971.1">
    <property type="protein sequence ID" value="ENSSRHP00000085658.1"/>
    <property type="gene ID" value="ENSSRHG00000042387.1"/>
</dbReference>
<keyword evidence="3" id="KW-1185">Reference proteome</keyword>
<proteinExistence type="predicted"/>
<reference evidence="2" key="2">
    <citation type="submission" date="2025-09" db="UniProtKB">
        <authorList>
            <consortium name="Ensembl"/>
        </authorList>
    </citation>
    <scope>IDENTIFICATION</scope>
</reference>
<accession>A0A673M540</accession>
<evidence type="ECO:0000259" key="1">
    <source>
        <dbReference type="PROSITE" id="PS51220"/>
    </source>
</evidence>